<dbReference type="EMBL" id="JAPTMU010000332">
    <property type="protein sequence ID" value="KAJ4919168.1"/>
    <property type="molecule type" value="Genomic_DNA"/>
</dbReference>
<proteinExistence type="predicted"/>
<accession>A0AAD6F2Z7</accession>
<feature type="compositionally biased region" description="Basic and acidic residues" evidence="1">
    <location>
        <begin position="54"/>
        <end position="70"/>
    </location>
</feature>
<evidence type="ECO:0000313" key="3">
    <source>
        <dbReference type="Proteomes" id="UP001219934"/>
    </source>
</evidence>
<keyword evidence="3" id="KW-1185">Reference proteome</keyword>
<reference evidence="2" key="1">
    <citation type="submission" date="2022-11" db="EMBL/GenBank/DDBJ databases">
        <title>Chromosome-level genome of Pogonophryne albipinna.</title>
        <authorList>
            <person name="Jo E."/>
        </authorList>
    </citation>
    <scope>NUCLEOTIDE SEQUENCE</scope>
    <source>
        <strain evidence="2">SGF0006</strain>
        <tissue evidence="2">Muscle</tissue>
    </source>
</reference>
<evidence type="ECO:0000256" key="1">
    <source>
        <dbReference type="SAM" id="MobiDB-lite"/>
    </source>
</evidence>
<evidence type="ECO:0000313" key="2">
    <source>
        <dbReference type="EMBL" id="KAJ4919168.1"/>
    </source>
</evidence>
<dbReference type="Proteomes" id="UP001219934">
    <property type="component" value="Unassembled WGS sequence"/>
</dbReference>
<sequence length="103" mass="11590">MDRRGSDSKEEGGDKPRRNVSWQDKNPVVVPVESDAEHSDAEKEEDVGITFIAHKPETPKPRPKSGESTRTHAHTHVRAHTSYLHSESELMLLPVGLHYVVML</sequence>
<name>A0AAD6F2Z7_9TELE</name>
<dbReference type="AlphaFoldDB" id="A0AAD6F2Z7"/>
<gene>
    <name evidence="2" type="ORF">JOQ06_000705</name>
</gene>
<protein>
    <submittedName>
        <fullName evidence="2">Uncharacterized protein</fullName>
    </submittedName>
</protein>
<comment type="caution">
    <text evidence="2">The sequence shown here is derived from an EMBL/GenBank/DDBJ whole genome shotgun (WGS) entry which is preliminary data.</text>
</comment>
<feature type="compositionally biased region" description="Basic and acidic residues" evidence="1">
    <location>
        <begin position="1"/>
        <end position="17"/>
    </location>
</feature>
<feature type="region of interest" description="Disordered" evidence="1">
    <location>
        <begin position="1"/>
        <end position="74"/>
    </location>
</feature>
<organism evidence="2 3">
    <name type="scientific">Pogonophryne albipinna</name>
    <dbReference type="NCBI Taxonomy" id="1090488"/>
    <lineage>
        <taxon>Eukaryota</taxon>
        <taxon>Metazoa</taxon>
        <taxon>Chordata</taxon>
        <taxon>Craniata</taxon>
        <taxon>Vertebrata</taxon>
        <taxon>Euteleostomi</taxon>
        <taxon>Actinopterygii</taxon>
        <taxon>Neopterygii</taxon>
        <taxon>Teleostei</taxon>
        <taxon>Neoteleostei</taxon>
        <taxon>Acanthomorphata</taxon>
        <taxon>Eupercaria</taxon>
        <taxon>Perciformes</taxon>
        <taxon>Notothenioidei</taxon>
        <taxon>Pogonophryne</taxon>
    </lineage>
</organism>